<dbReference type="PANTHER" id="PTHR44051">
    <property type="entry name" value="GLUTATHIONE S-TRANSFERASE-RELATED"/>
    <property type="match status" value="1"/>
</dbReference>
<gene>
    <name evidence="4" type="ORF">BJ875DRAFT_511769</name>
</gene>
<dbReference type="PANTHER" id="PTHR44051:SF8">
    <property type="entry name" value="GLUTATHIONE S-TRANSFERASE GSTA"/>
    <property type="match status" value="1"/>
</dbReference>
<evidence type="ECO:0000259" key="3">
    <source>
        <dbReference type="PROSITE" id="PS50405"/>
    </source>
</evidence>
<name>A0A9P7YSC7_9HELO</name>
<dbReference type="InterPro" id="IPR004045">
    <property type="entry name" value="Glutathione_S-Trfase_N"/>
</dbReference>
<proteinExistence type="inferred from homology"/>
<dbReference type="InterPro" id="IPR004046">
    <property type="entry name" value="GST_C"/>
</dbReference>
<dbReference type="PROSITE" id="PS50405">
    <property type="entry name" value="GST_CTER"/>
    <property type="match status" value="1"/>
</dbReference>
<protein>
    <submittedName>
        <fullName evidence="4">Glutathione S-transferase</fullName>
    </submittedName>
</protein>
<evidence type="ECO:0000313" key="5">
    <source>
        <dbReference type="Proteomes" id="UP000824998"/>
    </source>
</evidence>
<dbReference type="Pfam" id="PF13409">
    <property type="entry name" value="GST_N_2"/>
    <property type="match status" value="1"/>
</dbReference>
<sequence>MKKPEIQFYYAPGACSLAPHILLREAGLDFEGIPNTVTLDTVSFTKGFAAINPKMRVPVISTDGEVITETAAVCLAVSNLAPEFHLMGKSPLENVRVHEWMNWLAGTLHGQGYGGVARPERWTDEVGAYDGIRMKAREHVEGCYGVIEGRLRDDSVWAVGERLTCVDVYLFVFWRWGKEMGVKMEEGYPRYTALVRNLAEREAVRETLEVEGIESRL</sequence>
<dbReference type="EMBL" id="MU251369">
    <property type="protein sequence ID" value="KAG9238517.1"/>
    <property type="molecule type" value="Genomic_DNA"/>
</dbReference>
<dbReference type="SFLD" id="SFLDS00019">
    <property type="entry name" value="Glutathione_Transferase_(cytos"/>
    <property type="match status" value="1"/>
</dbReference>
<evidence type="ECO:0000313" key="4">
    <source>
        <dbReference type="EMBL" id="KAG9238517.1"/>
    </source>
</evidence>
<dbReference type="PROSITE" id="PS50404">
    <property type="entry name" value="GST_NTER"/>
    <property type="match status" value="1"/>
</dbReference>
<accession>A0A9P7YSC7</accession>
<comment type="similarity">
    <text evidence="1">Belongs to the GST superfamily.</text>
</comment>
<dbReference type="SUPFAM" id="SSF52833">
    <property type="entry name" value="Thioredoxin-like"/>
    <property type="match status" value="1"/>
</dbReference>
<dbReference type="Gene3D" id="1.20.1050.10">
    <property type="match status" value="1"/>
</dbReference>
<dbReference type="InterPro" id="IPR010987">
    <property type="entry name" value="Glutathione-S-Trfase_C-like"/>
</dbReference>
<dbReference type="InterPro" id="IPR036249">
    <property type="entry name" value="Thioredoxin-like_sf"/>
</dbReference>
<dbReference type="InterPro" id="IPR036282">
    <property type="entry name" value="Glutathione-S-Trfase_C_sf"/>
</dbReference>
<dbReference type="SUPFAM" id="SSF47616">
    <property type="entry name" value="GST C-terminal domain-like"/>
    <property type="match status" value="1"/>
</dbReference>
<dbReference type="CDD" id="cd03188">
    <property type="entry name" value="GST_C_Beta"/>
    <property type="match status" value="1"/>
</dbReference>
<dbReference type="CDD" id="cd03057">
    <property type="entry name" value="GST_N_Beta"/>
    <property type="match status" value="1"/>
</dbReference>
<dbReference type="OrthoDB" id="2309723at2759"/>
<dbReference type="InterPro" id="IPR040079">
    <property type="entry name" value="Glutathione_S-Trfase"/>
</dbReference>
<dbReference type="AlphaFoldDB" id="A0A9P7YSC7"/>
<dbReference type="Proteomes" id="UP000824998">
    <property type="component" value="Unassembled WGS sequence"/>
</dbReference>
<keyword evidence="5" id="KW-1185">Reference proteome</keyword>
<reference evidence="4" key="1">
    <citation type="journal article" date="2021" name="IMA Fungus">
        <title>Genomic characterization of three marine fungi, including Emericellopsis atlantica sp. nov. with signatures of a generalist lifestyle and marine biomass degradation.</title>
        <authorList>
            <person name="Hagestad O.C."/>
            <person name="Hou L."/>
            <person name="Andersen J.H."/>
            <person name="Hansen E.H."/>
            <person name="Altermark B."/>
            <person name="Li C."/>
            <person name="Kuhnert E."/>
            <person name="Cox R.J."/>
            <person name="Crous P.W."/>
            <person name="Spatafora J.W."/>
            <person name="Lail K."/>
            <person name="Amirebrahimi M."/>
            <person name="Lipzen A."/>
            <person name="Pangilinan J."/>
            <person name="Andreopoulos W."/>
            <person name="Hayes R.D."/>
            <person name="Ng V."/>
            <person name="Grigoriev I.V."/>
            <person name="Jackson S.A."/>
            <person name="Sutton T.D.S."/>
            <person name="Dobson A.D.W."/>
            <person name="Rama T."/>
        </authorList>
    </citation>
    <scope>NUCLEOTIDE SEQUENCE</scope>
    <source>
        <strain evidence="4">TRa018bII</strain>
    </source>
</reference>
<evidence type="ECO:0000259" key="2">
    <source>
        <dbReference type="PROSITE" id="PS50404"/>
    </source>
</evidence>
<dbReference type="Gene3D" id="3.40.30.10">
    <property type="entry name" value="Glutaredoxin"/>
    <property type="match status" value="1"/>
</dbReference>
<feature type="domain" description="GST N-terminal" evidence="2">
    <location>
        <begin position="3"/>
        <end position="85"/>
    </location>
</feature>
<feature type="domain" description="GST C-terminal" evidence="3">
    <location>
        <begin position="90"/>
        <end position="217"/>
    </location>
</feature>
<comment type="caution">
    <text evidence="4">The sequence shown here is derived from an EMBL/GenBank/DDBJ whole genome shotgun (WGS) entry which is preliminary data.</text>
</comment>
<organism evidence="4 5">
    <name type="scientific">Amylocarpus encephaloides</name>
    <dbReference type="NCBI Taxonomy" id="45428"/>
    <lineage>
        <taxon>Eukaryota</taxon>
        <taxon>Fungi</taxon>
        <taxon>Dikarya</taxon>
        <taxon>Ascomycota</taxon>
        <taxon>Pezizomycotina</taxon>
        <taxon>Leotiomycetes</taxon>
        <taxon>Helotiales</taxon>
        <taxon>Helotiales incertae sedis</taxon>
        <taxon>Amylocarpus</taxon>
    </lineage>
</organism>
<dbReference type="Pfam" id="PF00043">
    <property type="entry name" value="GST_C"/>
    <property type="match status" value="1"/>
</dbReference>
<evidence type="ECO:0000256" key="1">
    <source>
        <dbReference type="ARBA" id="ARBA00007409"/>
    </source>
</evidence>